<dbReference type="PROSITE" id="PS00112">
    <property type="entry name" value="PHOSPHAGEN_KINASE"/>
    <property type="match status" value="1"/>
</dbReference>
<dbReference type="GO" id="GO:0004111">
    <property type="term" value="F:creatine kinase activity"/>
    <property type="evidence" value="ECO:0007669"/>
    <property type="project" value="InterPro"/>
</dbReference>
<feature type="binding site" evidence="6">
    <location>
        <begin position="198"/>
        <end position="203"/>
    </location>
    <ligand>
        <name>ATP</name>
        <dbReference type="ChEBI" id="CHEBI:30616"/>
    </ligand>
</feature>
<dbReference type="PROSITE" id="PS51510">
    <property type="entry name" value="PHOSPHAGEN_KINASE_C"/>
    <property type="match status" value="1"/>
</dbReference>
<evidence type="ECO:0000256" key="3">
    <source>
        <dbReference type="ARBA" id="ARBA00022777"/>
    </source>
</evidence>
<feature type="binding site" evidence="5 6">
    <location>
        <begin position="167"/>
        <end position="171"/>
    </location>
    <ligand>
        <name>ATP</name>
        <dbReference type="ChEBI" id="CHEBI:30616"/>
    </ligand>
</feature>
<keyword evidence="1 5" id="KW-0808">Transferase</keyword>
<dbReference type="EC" id="2.7.14.1" evidence="5"/>
<dbReference type="PANTHER" id="PTHR11547:SF38">
    <property type="entry name" value="ARGININE KINASE 1-RELATED"/>
    <property type="match status" value="1"/>
</dbReference>
<name>A0A1B1YAL8_THEST</name>
<evidence type="ECO:0000256" key="5">
    <source>
        <dbReference type="HAMAP-Rule" id="MF_00602"/>
    </source>
</evidence>
<dbReference type="NCBIfam" id="NF002194">
    <property type="entry name" value="PRK01059.1-4"/>
    <property type="match status" value="1"/>
</dbReference>
<keyword evidence="3 5" id="KW-0418">Kinase</keyword>
<dbReference type="Gene3D" id="3.30.590.10">
    <property type="entry name" value="Glutamine synthetase/guanido kinase, catalytic domain"/>
    <property type="match status" value="1"/>
</dbReference>
<feature type="binding site" evidence="5 6">
    <location>
        <position position="82"/>
    </location>
    <ligand>
        <name>ATP</name>
        <dbReference type="ChEBI" id="CHEBI:30616"/>
    </ligand>
</feature>
<keyword evidence="5" id="KW-0021">Allosteric enzyme</keyword>
<dbReference type="EMBL" id="CP014672">
    <property type="protein sequence ID" value="ANW97805.1"/>
    <property type="molecule type" value="Genomic_DNA"/>
</dbReference>
<dbReference type="InterPro" id="IPR022415">
    <property type="entry name" value="ATP-guanido_PTrfase_AS"/>
</dbReference>
<evidence type="ECO:0000259" key="8">
    <source>
        <dbReference type="PROSITE" id="PS51510"/>
    </source>
</evidence>
<evidence type="ECO:0000256" key="2">
    <source>
        <dbReference type="ARBA" id="ARBA00022741"/>
    </source>
</evidence>
<dbReference type="InterPro" id="IPR023660">
    <property type="entry name" value="Arg_Kinase"/>
</dbReference>
<keyword evidence="2 5" id="KW-0547">Nucleotide-binding</keyword>
<dbReference type="OrthoDB" id="9791353at2"/>
<organism evidence="9 10">
    <name type="scientific">Thermoclostridium stercorarium subsp. thermolacticum DSM 2910</name>
    <dbReference type="NCBI Taxonomy" id="1121336"/>
    <lineage>
        <taxon>Bacteria</taxon>
        <taxon>Bacillati</taxon>
        <taxon>Bacillota</taxon>
        <taxon>Clostridia</taxon>
        <taxon>Eubacteriales</taxon>
        <taxon>Oscillospiraceae</taxon>
        <taxon>Thermoclostridium</taxon>
    </lineage>
</organism>
<evidence type="ECO:0000313" key="10">
    <source>
        <dbReference type="Proteomes" id="UP000092971"/>
    </source>
</evidence>
<evidence type="ECO:0000256" key="4">
    <source>
        <dbReference type="ARBA" id="ARBA00022840"/>
    </source>
</evidence>
<comment type="activity regulation">
    <text evidence="5">Appears to be allosterically activated by the binding of pArg-containing polypeptides to the pArg-binding pocket localized in the C-terminal domain of McsB.</text>
</comment>
<evidence type="ECO:0000256" key="6">
    <source>
        <dbReference type="PROSITE-ProRule" id="PRU00843"/>
    </source>
</evidence>
<evidence type="ECO:0000256" key="7">
    <source>
        <dbReference type="RuleBase" id="RU000505"/>
    </source>
</evidence>
<evidence type="ECO:0000313" key="9">
    <source>
        <dbReference type="EMBL" id="ANW97805.1"/>
    </source>
</evidence>
<dbReference type="HAMAP" id="MF_00602">
    <property type="entry name" value="Prot_Arg_kinase"/>
    <property type="match status" value="1"/>
</dbReference>
<feature type="binding site" evidence="5 6">
    <location>
        <begin position="17"/>
        <end position="21"/>
    </location>
    <ligand>
        <name>ATP</name>
        <dbReference type="ChEBI" id="CHEBI:30616"/>
    </ligand>
</feature>
<dbReference type="InterPro" id="IPR000749">
    <property type="entry name" value="ATP-guanido_PTrfase"/>
</dbReference>
<dbReference type="Proteomes" id="UP000092971">
    <property type="component" value="Chromosome"/>
</dbReference>
<evidence type="ECO:0000256" key="1">
    <source>
        <dbReference type="ARBA" id="ARBA00022679"/>
    </source>
</evidence>
<dbReference type="Pfam" id="PF00217">
    <property type="entry name" value="ATP-gua_Ptrans"/>
    <property type="match status" value="1"/>
</dbReference>
<dbReference type="InterPro" id="IPR014746">
    <property type="entry name" value="Gln_synth/guanido_kin_cat_dom"/>
</dbReference>
<feature type="short sequence motif" description="RDXXRA motif of the pArg binding pocket involved in allosteric regulation" evidence="5">
    <location>
        <begin position="328"/>
        <end position="333"/>
    </location>
</feature>
<proteinExistence type="inferred from homology"/>
<comment type="function">
    <text evidence="5">Catalyzes the specific phosphorylation of arginine residues in proteins.</text>
</comment>
<dbReference type="PANTHER" id="PTHR11547">
    <property type="entry name" value="ARGININE OR CREATINE KINASE"/>
    <property type="match status" value="1"/>
</dbReference>
<comment type="caution">
    <text evidence="5">Lacks conserved residue(s) required for the propagation of feature annotation.</text>
</comment>
<dbReference type="GO" id="GO:0005524">
    <property type="term" value="F:ATP binding"/>
    <property type="evidence" value="ECO:0007669"/>
    <property type="project" value="UniProtKB-UniRule"/>
</dbReference>
<feature type="domain" description="Phosphagen kinase C-terminal" evidence="8">
    <location>
        <begin position="14"/>
        <end position="245"/>
    </location>
</feature>
<reference evidence="9 10" key="1">
    <citation type="submission" date="2016-02" db="EMBL/GenBank/DDBJ databases">
        <title>Comparison of Clostridium stercorarium subspecies using comparative genomics and transcriptomics.</title>
        <authorList>
            <person name="Schellenberg J."/>
            <person name="Thallinger G."/>
            <person name="Levin D.B."/>
            <person name="Zhang X."/>
            <person name="Alvare G."/>
            <person name="Fristensky B."/>
            <person name="Sparling R."/>
        </authorList>
    </citation>
    <scope>NUCLEOTIDE SEQUENCE [LARGE SCALE GENOMIC DNA]</scope>
    <source>
        <strain evidence="9 10">DSM 2910</strain>
    </source>
</reference>
<keyword evidence="4 5" id="KW-0067">ATP-binding</keyword>
<gene>
    <name evidence="5" type="primary">mcsB</name>
    <name evidence="9" type="ORF">CSTERTH_01520</name>
</gene>
<dbReference type="InterPro" id="IPR022414">
    <property type="entry name" value="ATP-guanido_PTrfase_cat"/>
</dbReference>
<dbReference type="SUPFAM" id="SSF55931">
    <property type="entry name" value="Glutamine synthetase/guanido kinase"/>
    <property type="match status" value="1"/>
</dbReference>
<comment type="catalytic activity">
    <reaction evidence="5">
        <text>L-arginyl-[protein] + ATP = N(omega)-phospho-L-arginyl-[protein] + ADP + H(+)</text>
        <dbReference type="Rhea" id="RHEA:43384"/>
        <dbReference type="Rhea" id="RHEA-COMP:10532"/>
        <dbReference type="Rhea" id="RHEA-COMP:10533"/>
        <dbReference type="ChEBI" id="CHEBI:15378"/>
        <dbReference type="ChEBI" id="CHEBI:29965"/>
        <dbReference type="ChEBI" id="CHEBI:30616"/>
        <dbReference type="ChEBI" id="CHEBI:83226"/>
        <dbReference type="ChEBI" id="CHEBI:456216"/>
        <dbReference type="EC" id="2.7.14.1"/>
    </reaction>
</comment>
<dbReference type="CDD" id="cd07930">
    <property type="entry name" value="bacterial_phosphagen_kinase"/>
    <property type="match status" value="1"/>
</dbReference>
<accession>A0A1B1YAL8</accession>
<dbReference type="GO" id="GO:0046314">
    <property type="term" value="P:phosphocreatine biosynthetic process"/>
    <property type="evidence" value="ECO:0007669"/>
    <property type="project" value="InterPro"/>
</dbReference>
<feature type="binding site" evidence="5 6">
    <location>
        <position position="116"/>
    </location>
    <ligand>
        <name>ATP</name>
        <dbReference type="ChEBI" id="CHEBI:30616"/>
    </ligand>
</feature>
<comment type="similarity">
    <text evidence="5 6 7">Belongs to the ATP:guanido phosphotransferase family.</text>
</comment>
<dbReference type="RefSeq" id="WP_054632672.1">
    <property type="nucleotide sequence ID" value="NZ_CP014672.1"/>
</dbReference>
<dbReference type="GO" id="GO:1990424">
    <property type="term" value="F:protein arginine kinase activity"/>
    <property type="evidence" value="ECO:0007669"/>
    <property type="project" value="UniProtKB-EC"/>
</dbReference>
<dbReference type="AlphaFoldDB" id="A0A1B1YAL8"/>
<dbReference type="GO" id="GO:0005615">
    <property type="term" value="C:extracellular space"/>
    <property type="evidence" value="ECO:0007669"/>
    <property type="project" value="TreeGrafter"/>
</dbReference>
<protein>
    <recommendedName>
        <fullName evidence="5">Protein-arginine kinase</fullName>
        <ecNumber evidence="5">2.7.14.1</ecNumber>
    </recommendedName>
</protein>
<sequence>MDKWYIDKGPDSDVIISSRVRLARNFKKYPFPHKTTPEQQRQIIEETKNALFSGNRTMSENFSYIDFTNLDSVEKAVLVEKHIVSKELLETNRICGILLSKDERISIMINEEDHLRIQCLATGLQLSEAWETCTNIDDLLSESIDFSWDENIGYLTSCPTNIGTAIRASVMMHLPALTMTGYIKPVLEALGKLGMAVRGMYGENTEASGNMFQLSNQITLGKSEEDILLSIKNITSQIIEQERSLRQHLLTQNKYQLEDKIFRSYGILKNSRIISTDECLRRLSDLRLGVDMGIIDGISIENINELMLMVQPGNLQKREGRILDANERDIVRAKLVRDMLNKQKNY</sequence>